<dbReference type="STRING" id="472705.GCA_001743465_03712"/>
<gene>
    <name evidence="1" type="ORF">HA41_13255</name>
</gene>
<dbReference type="GeneID" id="57348086"/>
<keyword evidence="2" id="KW-1185">Reference proteome</keyword>
<dbReference type="Proteomes" id="UP000193933">
    <property type="component" value="Unassembled WGS sequence"/>
</dbReference>
<name>A0A1X1BUG2_9GAMM</name>
<evidence type="ECO:0000313" key="1">
    <source>
        <dbReference type="EMBL" id="ORM52063.1"/>
    </source>
</evidence>
<evidence type="ECO:0000313" key="2">
    <source>
        <dbReference type="Proteomes" id="UP000193933"/>
    </source>
</evidence>
<organism evidence="1 2">
    <name type="scientific">Pantoea conspicua</name>
    <dbReference type="NCBI Taxonomy" id="472705"/>
    <lineage>
        <taxon>Bacteria</taxon>
        <taxon>Pseudomonadati</taxon>
        <taxon>Pseudomonadota</taxon>
        <taxon>Gammaproteobacteria</taxon>
        <taxon>Enterobacterales</taxon>
        <taxon>Erwiniaceae</taxon>
        <taxon>Pantoea</taxon>
    </lineage>
</organism>
<dbReference type="RefSeq" id="WP_069730048.1">
    <property type="nucleotide sequence ID" value="NZ_MLFN01000038.1"/>
</dbReference>
<dbReference type="EMBL" id="MLFN01000038">
    <property type="protein sequence ID" value="ORM52063.1"/>
    <property type="molecule type" value="Genomic_DNA"/>
</dbReference>
<accession>A0A1X1BUG2</accession>
<sequence length="227" mass="26992">MRIRFTLTEGFDKTYHPLRFQGFWNDQGYCYLRVQIAQGKIVFTCAQLLNYYNTSITNAAESVRISAINALMQDGALKVSNRKNFSDLFKSEQRKSREFDAWIFDYINENSVWIEYYHPEISLNNGHRYTTIKFEGNDDPVWFSTSRKSLEEKYPGLEFSVDENILRNWVGTKLTVSDIKNLLRERNWTMKEVAERWRRSESWMSKIVNDPDRDPYWEDAFKGLPSK</sequence>
<reference evidence="1 2" key="1">
    <citation type="journal article" date="2017" name="Antonie Van Leeuwenhoek">
        <title>Phylogenomic resolution of the bacterial genus Pantoea and its relationship with Erwinia and Tatumella.</title>
        <authorList>
            <person name="Palmer M."/>
            <person name="Steenkamp E.T."/>
            <person name="Coetzee M.P."/>
            <person name="Chan W.Y."/>
            <person name="van Zyl E."/>
            <person name="De Maayer P."/>
            <person name="Coutinho T.A."/>
            <person name="Blom J."/>
            <person name="Smits T.H."/>
            <person name="Duffy B."/>
            <person name="Venter S.N."/>
        </authorList>
    </citation>
    <scope>NUCLEOTIDE SEQUENCE [LARGE SCALE GENOMIC DNA]</scope>
    <source>
        <strain evidence="1 2">LMG 24534</strain>
    </source>
</reference>
<comment type="caution">
    <text evidence="1">The sequence shown here is derived from an EMBL/GenBank/DDBJ whole genome shotgun (WGS) entry which is preliminary data.</text>
</comment>
<dbReference type="AlphaFoldDB" id="A0A1X1BUG2"/>
<protein>
    <submittedName>
        <fullName evidence="1">Uncharacterized protein</fullName>
    </submittedName>
</protein>
<dbReference type="OrthoDB" id="5890574at2"/>
<proteinExistence type="predicted"/>